<evidence type="ECO:0000256" key="2">
    <source>
        <dbReference type="ARBA" id="ARBA00022741"/>
    </source>
</evidence>
<proteinExistence type="inferred from homology"/>
<evidence type="ECO:0000259" key="5">
    <source>
        <dbReference type="Pfam" id="PF00437"/>
    </source>
</evidence>
<dbReference type="Gene3D" id="3.40.50.300">
    <property type="entry name" value="P-loop containing nucleotide triphosphate hydrolases"/>
    <property type="match status" value="1"/>
</dbReference>
<feature type="region of interest" description="Disordered" evidence="4">
    <location>
        <begin position="22"/>
        <end position="41"/>
    </location>
</feature>
<dbReference type="PANTHER" id="PTHR30258">
    <property type="entry name" value="TYPE II SECRETION SYSTEM PROTEIN GSPE-RELATED"/>
    <property type="match status" value="1"/>
</dbReference>
<keyword evidence="3" id="KW-0067">ATP-binding</keyword>
<feature type="domain" description="Bacterial type II secretion system protein E" evidence="5">
    <location>
        <begin position="154"/>
        <end position="526"/>
    </location>
</feature>
<name>A0A432WDM9_9GAMM</name>
<dbReference type="Gene3D" id="3.30.450.90">
    <property type="match status" value="1"/>
</dbReference>
<dbReference type="GO" id="GO:0016887">
    <property type="term" value="F:ATP hydrolysis activity"/>
    <property type="evidence" value="ECO:0007669"/>
    <property type="project" value="TreeGrafter"/>
</dbReference>
<dbReference type="AlphaFoldDB" id="A0A432WDM9"/>
<accession>A0A432WDM9</accession>
<dbReference type="SUPFAM" id="SSF52540">
    <property type="entry name" value="P-loop containing nucleoside triphosphate hydrolases"/>
    <property type="match status" value="1"/>
</dbReference>
<organism evidence="6 7">
    <name type="scientific">Aliidiomarina sanyensis</name>
    <dbReference type="NCBI Taxonomy" id="1249555"/>
    <lineage>
        <taxon>Bacteria</taxon>
        <taxon>Pseudomonadati</taxon>
        <taxon>Pseudomonadota</taxon>
        <taxon>Gammaproteobacteria</taxon>
        <taxon>Alteromonadales</taxon>
        <taxon>Idiomarinaceae</taxon>
        <taxon>Aliidiomarina</taxon>
    </lineage>
</organism>
<comment type="similarity">
    <text evidence="1">Belongs to the GSP E family.</text>
</comment>
<keyword evidence="2" id="KW-0547">Nucleotide-binding</keyword>
<gene>
    <name evidence="6" type="ORF">CWE11_09020</name>
</gene>
<dbReference type="GO" id="GO:0005524">
    <property type="term" value="F:ATP binding"/>
    <property type="evidence" value="ECO:0007669"/>
    <property type="project" value="UniProtKB-KW"/>
</dbReference>
<dbReference type="PANTHER" id="PTHR30258:SF2">
    <property type="entry name" value="COMG OPERON PROTEIN 1"/>
    <property type="match status" value="1"/>
</dbReference>
<evidence type="ECO:0000256" key="4">
    <source>
        <dbReference type="SAM" id="MobiDB-lite"/>
    </source>
</evidence>
<evidence type="ECO:0000313" key="7">
    <source>
        <dbReference type="Proteomes" id="UP000288405"/>
    </source>
</evidence>
<protein>
    <recommendedName>
        <fullName evidence="5">Bacterial type II secretion system protein E domain-containing protein</fullName>
    </recommendedName>
</protein>
<comment type="caution">
    <text evidence="6">The sequence shown here is derived from an EMBL/GenBank/DDBJ whole genome shotgun (WGS) entry which is preliminary data.</text>
</comment>
<dbReference type="GO" id="GO:0005886">
    <property type="term" value="C:plasma membrane"/>
    <property type="evidence" value="ECO:0007669"/>
    <property type="project" value="TreeGrafter"/>
</dbReference>
<dbReference type="EMBL" id="PIPM01000009">
    <property type="protein sequence ID" value="RUO30504.1"/>
    <property type="molecule type" value="Genomic_DNA"/>
</dbReference>
<evidence type="ECO:0000256" key="3">
    <source>
        <dbReference type="ARBA" id="ARBA00022840"/>
    </source>
</evidence>
<evidence type="ECO:0000256" key="1">
    <source>
        <dbReference type="ARBA" id="ARBA00006611"/>
    </source>
</evidence>
<dbReference type="Proteomes" id="UP000288405">
    <property type="component" value="Unassembled WGS sequence"/>
</dbReference>
<sequence length="556" mass="60604">MVCSDPVWESGIFCPRWRCPSKSSQCASSQGRGNARTQRKTSSITRGVVMDTIETLSDLGYSQVHEDALTTCLELSAEDDACAVVVLADGRVLASETSWQQQMPALLALTYRYINAEQPSPWHRASADLIRTLLTDADGLRRAREQFVGDSEGSSLALQSLHDMVNDALTQGASDIHIRLSGLTAQIRYRVDGLLIPQLDRSRVFVTEVVAAALQTQSDDHVDIFDERQISSATISLEVGVPAQPIRLRVQKSPCRDGFTVTLRLQRIGQGEVPTLAQIGLDESHRQTMQHLMAQPSGIVFISGPTGHGKTTTLAALNEAVPATRKIISLEDPIEIIQPRVDQKLVVQQAGQRFAELLKVALREDPDIVEVSEIRDLETAQAALSAALTGHLVLSTIHATDAIGIIARLHDLGVPLAHLAQPGLFAGLIAQRLLPKLCSECRRVDSEGARQGVYRRNAKGCSACHYAGVKGRVLVCEVIVPGDEGGAFIRTMDTQEWRQSMTKRGFRSLAQDAYTLVRQGTVDWHDASELVPGLSQLLLNDLHGGAQNERISETTS</sequence>
<reference evidence="6 7" key="1">
    <citation type="journal article" date="2011" name="Front. Microbiol.">
        <title>Genomic signatures of strain selection and enhancement in Bacillus atrophaeus var. globigii, a historical biowarfare simulant.</title>
        <authorList>
            <person name="Gibbons H.S."/>
            <person name="Broomall S.M."/>
            <person name="McNew L.A."/>
            <person name="Daligault H."/>
            <person name="Chapman C."/>
            <person name="Bruce D."/>
            <person name="Karavis M."/>
            <person name="Krepps M."/>
            <person name="McGregor P.A."/>
            <person name="Hong C."/>
            <person name="Park K.H."/>
            <person name="Akmal A."/>
            <person name="Feldman A."/>
            <person name="Lin J.S."/>
            <person name="Chang W.E."/>
            <person name="Higgs B.W."/>
            <person name="Demirev P."/>
            <person name="Lindquist J."/>
            <person name="Liem A."/>
            <person name="Fochler E."/>
            <person name="Read T.D."/>
            <person name="Tapia R."/>
            <person name="Johnson S."/>
            <person name="Bishop-Lilly K.A."/>
            <person name="Detter C."/>
            <person name="Han C."/>
            <person name="Sozhamannan S."/>
            <person name="Rosenzweig C.N."/>
            <person name="Skowronski E.W."/>
        </authorList>
    </citation>
    <scope>NUCLEOTIDE SEQUENCE [LARGE SCALE GENOMIC DNA]</scope>
    <source>
        <strain evidence="6 7">GYP-17</strain>
    </source>
</reference>
<evidence type="ECO:0000313" key="6">
    <source>
        <dbReference type="EMBL" id="RUO30504.1"/>
    </source>
</evidence>
<dbReference type="InterPro" id="IPR001482">
    <property type="entry name" value="T2SS/T4SS_dom"/>
</dbReference>
<keyword evidence="7" id="KW-1185">Reference proteome</keyword>
<dbReference type="Pfam" id="PF00437">
    <property type="entry name" value="T2SSE"/>
    <property type="match status" value="1"/>
</dbReference>
<dbReference type="InterPro" id="IPR027417">
    <property type="entry name" value="P-loop_NTPase"/>
</dbReference>
<dbReference type="CDD" id="cd01129">
    <property type="entry name" value="PulE-GspE-like"/>
    <property type="match status" value="1"/>
</dbReference>